<dbReference type="Proteomes" id="UP001595755">
    <property type="component" value="Unassembled WGS sequence"/>
</dbReference>
<feature type="transmembrane region" description="Helical" evidence="9">
    <location>
        <begin position="402"/>
        <end position="422"/>
    </location>
</feature>
<keyword evidence="13" id="KW-1185">Reference proteome</keyword>
<dbReference type="InterPro" id="IPR032694">
    <property type="entry name" value="CopC/D"/>
</dbReference>
<evidence type="ECO:0000256" key="4">
    <source>
        <dbReference type="ARBA" id="ARBA00022723"/>
    </source>
</evidence>
<protein>
    <submittedName>
        <fullName evidence="12">Copper resistance protein CopC</fullName>
    </submittedName>
</protein>
<dbReference type="SUPFAM" id="SSF81296">
    <property type="entry name" value="E set domains"/>
    <property type="match status" value="2"/>
</dbReference>
<evidence type="ECO:0000256" key="3">
    <source>
        <dbReference type="ARBA" id="ARBA00022692"/>
    </source>
</evidence>
<keyword evidence="3 9" id="KW-0812">Transmembrane</keyword>
<dbReference type="Gene3D" id="2.60.40.1220">
    <property type="match status" value="2"/>
</dbReference>
<keyword evidence="7" id="KW-0186">Copper</keyword>
<feature type="transmembrane region" description="Helical" evidence="9">
    <location>
        <begin position="332"/>
        <end position="349"/>
    </location>
</feature>
<feature type="transmembrane region" description="Helical" evidence="9">
    <location>
        <begin position="477"/>
        <end position="496"/>
    </location>
</feature>
<keyword evidence="4" id="KW-0479">Metal-binding</keyword>
<keyword evidence="8 9" id="KW-0472">Membrane</keyword>
<dbReference type="InterPro" id="IPR007348">
    <property type="entry name" value="CopC_dom"/>
</dbReference>
<reference evidence="13" key="1">
    <citation type="journal article" date="2019" name="Int. J. Syst. Evol. Microbiol.">
        <title>The Global Catalogue of Microorganisms (GCM) 10K type strain sequencing project: providing services to taxonomists for standard genome sequencing and annotation.</title>
        <authorList>
            <consortium name="The Broad Institute Genomics Platform"/>
            <consortium name="The Broad Institute Genome Sequencing Center for Infectious Disease"/>
            <person name="Wu L."/>
            <person name="Ma J."/>
        </authorList>
    </citation>
    <scope>NUCLEOTIDE SEQUENCE [LARGE SCALE GENOMIC DNA]</scope>
    <source>
        <strain evidence="13">CGMCC 4.1641</strain>
    </source>
</reference>
<name>A0ABV8SGP6_9BACL</name>
<dbReference type="Pfam" id="PF05425">
    <property type="entry name" value="CopD"/>
    <property type="match status" value="1"/>
</dbReference>
<evidence type="ECO:0000256" key="5">
    <source>
        <dbReference type="ARBA" id="ARBA00022729"/>
    </source>
</evidence>
<evidence type="ECO:0000259" key="10">
    <source>
        <dbReference type="Pfam" id="PF04234"/>
    </source>
</evidence>
<organism evidence="12 13">
    <name type="scientific">Cohnella boryungensis</name>
    <dbReference type="NCBI Taxonomy" id="768479"/>
    <lineage>
        <taxon>Bacteria</taxon>
        <taxon>Bacillati</taxon>
        <taxon>Bacillota</taxon>
        <taxon>Bacilli</taxon>
        <taxon>Bacillales</taxon>
        <taxon>Paenibacillaceae</taxon>
        <taxon>Cohnella</taxon>
    </lineage>
</organism>
<evidence type="ECO:0000256" key="6">
    <source>
        <dbReference type="ARBA" id="ARBA00022989"/>
    </source>
</evidence>
<comment type="subcellular location">
    <subcellularLocation>
        <location evidence="1">Cell membrane</location>
        <topology evidence="1">Multi-pass membrane protein</topology>
    </subcellularLocation>
</comment>
<dbReference type="Pfam" id="PF04234">
    <property type="entry name" value="CopC"/>
    <property type="match status" value="2"/>
</dbReference>
<gene>
    <name evidence="12" type="ORF">ACFO1S_24770</name>
</gene>
<evidence type="ECO:0000313" key="13">
    <source>
        <dbReference type="Proteomes" id="UP001595755"/>
    </source>
</evidence>
<keyword evidence="2" id="KW-1003">Cell membrane</keyword>
<feature type="transmembrane region" description="Helical" evidence="9">
    <location>
        <begin position="308"/>
        <end position="327"/>
    </location>
</feature>
<dbReference type="PANTHER" id="PTHR34820:SF4">
    <property type="entry name" value="INNER MEMBRANE PROTEIN YEBZ"/>
    <property type="match status" value="1"/>
</dbReference>
<dbReference type="InterPro" id="IPR014755">
    <property type="entry name" value="Cu-Rt/internalin_Ig-like"/>
</dbReference>
<feature type="domain" description="CopC" evidence="10">
    <location>
        <begin position="12"/>
        <end position="108"/>
    </location>
</feature>
<feature type="domain" description="Copper resistance protein D" evidence="11">
    <location>
        <begin position="396"/>
        <end position="492"/>
    </location>
</feature>
<evidence type="ECO:0000256" key="8">
    <source>
        <dbReference type="ARBA" id="ARBA00023136"/>
    </source>
</evidence>
<evidence type="ECO:0000256" key="7">
    <source>
        <dbReference type="ARBA" id="ARBA00023008"/>
    </source>
</evidence>
<comment type="caution">
    <text evidence="12">The sequence shown here is derived from an EMBL/GenBank/DDBJ whole genome shotgun (WGS) entry which is preliminary data.</text>
</comment>
<evidence type="ECO:0000259" key="11">
    <source>
        <dbReference type="Pfam" id="PF05425"/>
    </source>
</evidence>
<accession>A0ABV8SGP6</accession>
<dbReference type="InterPro" id="IPR014756">
    <property type="entry name" value="Ig_E-set"/>
</dbReference>
<sequence>MTVIPALSVSAHSPIENRSPNVNEVLEFVPATIELYFKDPVQIHRSSVIVRNEKQDEVQVGNPQIDPNDNRHLSVSLQDNLQSGTYSVDIDVVSLDGHALREKYQFEIKLTLTTPEERFKRLLLERTFPEDGSITESSPETIKLWYNETVELDLALLNDKDRIVETDLPISDQKTPGHYVLKLKEKLSPGTYTLLAYPRIGNNVKVDTIYFAVEEMTEVTSINTYSRDTLWNQIGNLQITHWIVYVGLLSLLGGNWFHRVIAKKSGDIKSWNILSCILYAFSIIGLLLELRLSRLEYADVVFRDFLRFNFVEVTLLQVSFVIIGLIVKPIRLYALLLAVLGLAFNGHSVDPSYGGAWSTVLDSIHLLGAAIWIGGLIGLMLMIPKEEPTSWLRKAGESFSKWAFISFFVLALSGVVLTLVYVPTFSISSLITSFWGQMLSVKIILSFMILIIAIWQRAILKRKLEKLALSFQRNLKIELWIAIVVLLAAGILVDFAPREAVRGFSPKIQTINGLTANIEVKPIVAGGNVITIRLNEDNDIQKVKARIFTSLGGGEANTAFKIEKGVYKLTGNLFHTAGEYKLEVQAIKKNGSAITFAPFTIKVPGIMPNEIEFENEG</sequence>
<feature type="domain" description="CopC" evidence="10">
    <location>
        <begin position="124"/>
        <end position="194"/>
    </location>
</feature>
<keyword evidence="5" id="KW-0732">Signal</keyword>
<evidence type="ECO:0000256" key="2">
    <source>
        <dbReference type="ARBA" id="ARBA00022475"/>
    </source>
</evidence>
<keyword evidence="6 9" id="KW-1133">Transmembrane helix</keyword>
<dbReference type="InterPro" id="IPR008457">
    <property type="entry name" value="Cu-R_CopD_dom"/>
</dbReference>
<feature type="transmembrane region" description="Helical" evidence="9">
    <location>
        <begin position="270"/>
        <end position="288"/>
    </location>
</feature>
<feature type="transmembrane region" description="Helical" evidence="9">
    <location>
        <begin position="239"/>
        <end position="258"/>
    </location>
</feature>
<evidence type="ECO:0000313" key="12">
    <source>
        <dbReference type="EMBL" id="MFC4306637.1"/>
    </source>
</evidence>
<evidence type="ECO:0000256" key="9">
    <source>
        <dbReference type="SAM" id="Phobius"/>
    </source>
</evidence>
<feature type="transmembrane region" description="Helical" evidence="9">
    <location>
        <begin position="364"/>
        <end position="382"/>
    </location>
</feature>
<evidence type="ECO:0000256" key="1">
    <source>
        <dbReference type="ARBA" id="ARBA00004651"/>
    </source>
</evidence>
<dbReference type="PANTHER" id="PTHR34820">
    <property type="entry name" value="INNER MEMBRANE PROTEIN YEBZ"/>
    <property type="match status" value="1"/>
</dbReference>
<proteinExistence type="predicted"/>
<feature type="transmembrane region" description="Helical" evidence="9">
    <location>
        <begin position="434"/>
        <end position="456"/>
    </location>
</feature>
<dbReference type="EMBL" id="JBHSED010000065">
    <property type="protein sequence ID" value="MFC4306637.1"/>
    <property type="molecule type" value="Genomic_DNA"/>
</dbReference>